<sequence length="203" mass="22534">MQAQALERIGHQVEFLLACDQLKSVARTTLLHCASRAENSAEHSWHLALMALTLVEYAPPKADIGHAVKLLIVHDLVEVFAGDTHFDQSEAEHEQQRCREQAAAHQLFGLLPEDQRQPFYQLWQEFEARVTPAARFARALDALQPVLLTWGAGAQGSAAHPELTLERVLNLKRAALSEFPALLALVERTLAQAVIEGILTTDH</sequence>
<keyword evidence="5" id="KW-1185">Reference proteome</keyword>
<dbReference type="EMBL" id="CP034183">
    <property type="protein sequence ID" value="AZI43954.1"/>
    <property type="molecule type" value="Genomic_DNA"/>
</dbReference>
<proteinExistence type="predicted"/>
<name>A0A3G8YMW9_9DEIO</name>
<dbReference type="AlphaFoldDB" id="A0A3G8YMW9"/>
<dbReference type="KEGG" id="dph:EHF33_12195"/>
<feature type="domain" description="HD" evidence="3">
    <location>
        <begin position="19"/>
        <end position="177"/>
    </location>
</feature>
<dbReference type="GO" id="GO:0002953">
    <property type="term" value="F:5'-deoxynucleotidase activity"/>
    <property type="evidence" value="ECO:0007669"/>
    <property type="project" value="InterPro"/>
</dbReference>
<evidence type="ECO:0000259" key="3">
    <source>
        <dbReference type="Pfam" id="PF13023"/>
    </source>
</evidence>
<dbReference type="Proteomes" id="UP000276417">
    <property type="component" value="Chromosome 1"/>
</dbReference>
<evidence type="ECO:0000313" key="4">
    <source>
        <dbReference type="EMBL" id="AZI43954.1"/>
    </source>
</evidence>
<dbReference type="Gene3D" id="1.10.3210.10">
    <property type="entry name" value="Hypothetical protein af1432"/>
    <property type="match status" value="1"/>
</dbReference>
<organism evidence="4 5">
    <name type="scientific">Deinococcus psychrotolerans</name>
    <dbReference type="NCBI Taxonomy" id="2489213"/>
    <lineage>
        <taxon>Bacteria</taxon>
        <taxon>Thermotogati</taxon>
        <taxon>Deinococcota</taxon>
        <taxon>Deinococci</taxon>
        <taxon>Deinococcales</taxon>
        <taxon>Deinococcaceae</taxon>
        <taxon>Deinococcus</taxon>
    </lineage>
</organism>
<dbReference type="PANTHER" id="PTHR11845:SF13">
    <property type="entry name" value="5'-DEOXYNUCLEOTIDASE HDDC2"/>
    <property type="match status" value="1"/>
</dbReference>
<evidence type="ECO:0000313" key="5">
    <source>
        <dbReference type="Proteomes" id="UP000276417"/>
    </source>
</evidence>
<dbReference type="OrthoDB" id="9796032at2"/>
<keyword evidence="1" id="KW-0479">Metal-binding</keyword>
<protein>
    <submittedName>
        <fullName evidence="4">HD domain-containing protein</fullName>
    </submittedName>
</protein>
<dbReference type="SUPFAM" id="SSF109604">
    <property type="entry name" value="HD-domain/PDEase-like"/>
    <property type="match status" value="1"/>
</dbReference>
<gene>
    <name evidence="4" type="ORF">EHF33_12195</name>
</gene>
<evidence type="ECO:0000256" key="1">
    <source>
        <dbReference type="ARBA" id="ARBA00022723"/>
    </source>
</evidence>
<dbReference type="GO" id="GO:0046872">
    <property type="term" value="F:metal ion binding"/>
    <property type="evidence" value="ECO:0007669"/>
    <property type="project" value="UniProtKB-KW"/>
</dbReference>
<evidence type="ECO:0000256" key="2">
    <source>
        <dbReference type="ARBA" id="ARBA00022801"/>
    </source>
</evidence>
<dbReference type="InterPro" id="IPR006674">
    <property type="entry name" value="HD_domain"/>
</dbReference>
<dbReference type="PANTHER" id="PTHR11845">
    <property type="entry name" value="5'-DEOXYNUCLEOTIDASE HDDC2"/>
    <property type="match status" value="1"/>
</dbReference>
<keyword evidence="2" id="KW-0378">Hydrolase</keyword>
<dbReference type="Pfam" id="PF13023">
    <property type="entry name" value="HD_3"/>
    <property type="match status" value="1"/>
</dbReference>
<dbReference type="GO" id="GO:0005737">
    <property type="term" value="C:cytoplasm"/>
    <property type="evidence" value="ECO:0007669"/>
    <property type="project" value="TreeGrafter"/>
</dbReference>
<accession>A0A3G8YMW9</accession>
<dbReference type="InterPro" id="IPR039356">
    <property type="entry name" value="YfbR/HDDC2"/>
</dbReference>
<reference evidence="4 5" key="1">
    <citation type="submission" date="2018-11" db="EMBL/GenBank/DDBJ databases">
        <title>Deinococcus shelandsis sp. nov., isolated from South Shetland Islands soil of Antarctica.</title>
        <authorList>
            <person name="Tian J."/>
        </authorList>
    </citation>
    <scope>NUCLEOTIDE SEQUENCE [LARGE SCALE GENOMIC DNA]</scope>
    <source>
        <strain evidence="4 5">S14-83T</strain>
    </source>
</reference>